<comment type="caution">
    <text evidence="1">The sequence shown here is derived from an EMBL/GenBank/DDBJ whole genome shotgun (WGS) entry which is preliminary data.</text>
</comment>
<evidence type="ECO:0000313" key="2">
    <source>
        <dbReference type="Proteomes" id="UP000194546"/>
    </source>
</evidence>
<sequence length="136" mass="15683">MDSNPLALVIQALERAALQSTVLPYKRFHVLFPRTVPLTRRYEVLDAALRSLNDAPDIDYGVLLACDNGLPGPEFFRRYQKHRWDMYVAAMGDPRFKSATLKGKRELVTAERQRVHQHALRARALGREHEREQQCA</sequence>
<reference evidence="1 2" key="1">
    <citation type="submission" date="2017-03" db="EMBL/GenBank/DDBJ databases">
        <title>Genome analysis of strain PAMC 26510.</title>
        <authorList>
            <person name="Oh H.-M."/>
            <person name="Yang J.-A."/>
        </authorList>
    </citation>
    <scope>NUCLEOTIDE SEQUENCE [LARGE SCALE GENOMIC DNA]</scope>
    <source>
        <strain evidence="1 2">PAMC 26510</strain>
    </source>
</reference>
<dbReference type="EMBL" id="NBTY01000078">
    <property type="protein sequence ID" value="OTP74972.1"/>
    <property type="molecule type" value="Genomic_DNA"/>
</dbReference>
<dbReference type="Proteomes" id="UP000194546">
    <property type="component" value="Unassembled WGS sequence"/>
</dbReference>
<dbReference type="RefSeq" id="WP_086381748.1">
    <property type="nucleotide sequence ID" value="NZ_NBTY01000078.1"/>
</dbReference>
<organism evidence="1 2">
    <name type="scientific">Caballeronia sordidicola</name>
    <name type="common">Burkholderia sordidicola</name>
    <dbReference type="NCBI Taxonomy" id="196367"/>
    <lineage>
        <taxon>Bacteria</taxon>
        <taxon>Pseudomonadati</taxon>
        <taxon>Pseudomonadota</taxon>
        <taxon>Betaproteobacteria</taxon>
        <taxon>Burkholderiales</taxon>
        <taxon>Burkholderiaceae</taxon>
        <taxon>Caballeronia</taxon>
    </lineage>
</organism>
<evidence type="ECO:0000313" key="1">
    <source>
        <dbReference type="EMBL" id="OTP74972.1"/>
    </source>
</evidence>
<proteinExistence type="predicted"/>
<accession>A0A242MUI1</accession>
<name>A0A242MUI1_CABSO</name>
<dbReference type="AlphaFoldDB" id="A0A242MUI1"/>
<gene>
    <name evidence="1" type="ORF">PAMC26510_15520</name>
</gene>
<protein>
    <submittedName>
        <fullName evidence="1">Uncharacterized protein</fullName>
    </submittedName>
</protein>